<sequence length="234" mass="26331">MDGKKNGAINSTNGHVSNGDINSSKEEPKLSCLQKISHKIISVLETAFYRLGRLIGTYPWRVMLISTIVTGLICIAAPFTFTESADGDDTLWVPVNAKVLDYKSWVESVFPSTVRFGTMIFVSDNVLTPTVLSAMWTIYNSSISLTTGANNFSTLCIQICMVYILKKNGDTFFSHGEILWTSAKYPPISSPDSDFLKRLKDTDYDAFWREGRSRLSTIVQYNKKWTEELTIDYD</sequence>
<keyword evidence="4" id="KW-1185">Reference proteome</keyword>
<dbReference type="AlphaFoldDB" id="A0A8S3SHF6"/>
<evidence type="ECO:0000256" key="1">
    <source>
        <dbReference type="SAM" id="MobiDB-lite"/>
    </source>
</evidence>
<name>A0A8S3SHF6_MYTED</name>
<feature type="transmembrane region" description="Helical" evidence="2">
    <location>
        <begin position="60"/>
        <end position="81"/>
    </location>
</feature>
<dbReference type="Proteomes" id="UP000683360">
    <property type="component" value="Unassembled WGS sequence"/>
</dbReference>
<organism evidence="3 4">
    <name type="scientific">Mytilus edulis</name>
    <name type="common">Blue mussel</name>
    <dbReference type="NCBI Taxonomy" id="6550"/>
    <lineage>
        <taxon>Eukaryota</taxon>
        <taxon>Metazoa</taxon>
        <taxon>Spiralia</taxon>
        <taxon>Lophotrochozoa</taxon>
        <taxon>Mollusca</taxon>
        <taxon>Bivalvia</taxon>
        <taxon>Autobranchia</taxon>
        <taxon>Pteriomorphia</taxon>
        <taxon>Mytilida</taxon>
        <taxon>Mytiloidea</taxon>
        <taxon>Mytilidae</taxon>
        <taxon>Mytilinae</taxon>
        <taxon>Mytilus</taxon>
    </lineage>
</organism>
<proteinExistence type="predicted"/>
<feature type="compositionally biased region" description="Polar residues" evidence="1">
    <location>
        <begin position="8"/>
        <end position="22"/>
    </location>
</feature>
<keyword evidence="2" id="KW-0812">Transmembrane</keyword>
<evidence type="ECO:0000313" key="4">
    <source>
        <dbReference type="Proteomes" id="UP000683360"/>
    </source>
</evidence>
<dbReference type="OrthoDB" id="6510177at2759"/>
<gene>
    <name evidence="3" type="ORF">MEDL_32972</name>
</gene>
<evidence type="ECO:0000313" key="3">
    <source>
        <dbReference type="EMBL" id="CAG2219439.1"/>
    </source>
</evidence>
<comment type="caution">
    <text evidence="3">The sequence shown here is derived from an EMBL/GenBank/DDBJ whole genome shotgun (WGS) entry which is preliminary data.</text>
</comment>
<dbReference type="EMBL" id="CAJPWZ010001630">
    <property type="protein sequence ID" value="CAG2219439.1"/>
    <property type="molecule type" value="Genomic_DNA"/>
</dbReference>
<feature type="region of interest" description="Disordered" evidence="1">
    <location>
        <begin position="1"/>
        <end position="24"/>
    </location>
</feature>
<protein>
    <submittedName>
        <fullName evidence="3">Uncharacterized protein</fullName>
    </submittedName>
</protein>
<keyword evidence="2" id="KW-0472">Membrane</keyword>
<keyword evidence="2" id="KW-1133">Transmembrane helix</keyword>
<reference evidence="3" key="1">
    <citation type="submission" date="2021-03" db="EMBL/GenBank/DDBJ databases">
        <authorList>
            <person name="Bekaert M."/>
        </authorList>
    </citation>
    <scope>NUCLEOTIDE SEQUENCE</scope>
</reference>
<accession>A0A8S3SHF6</accession>
<evidence type="ECO:0000256" key="2">
    <source>
        <dbReference type="SAM" id="Phobius"/>
    </source>
</evidence>